<keyword evidence="8 11" id="KW-0560">Oxidoreductase</keyword>
<dbReference type="Gene3D" id="1.10.520.10">
    <property type="match status" value="1"/>
</dbReference>
<evidence type="ECO:0000256" key="5">
    <source>
        <dbReference type="ARBA" id="ARBA00022559"/>
    </source>
</evidence>
<comment type="similarity">
    <text evidence="11">Belongs to the peroxidase family. Classical plant (class III) peroxidase subfamily.</text>
</comment>
<comment type="caution">
    <text evidence="13">The sequence shown here is derived from an EMBL/GenBank/DDBJ whole genome shotgun (WGS) entry which is preliminary data.</text>
</comment>
<dbReference type="Proteomes" id="UP001341840">
    <property type="component" value="Unassembled WGS sequence"/>
</dbReference>
<keyword evidence="5 11" id="KW-0575">Peroxidase</keyword>
<keyword evidence="10" id="KW-1015">Disulfide bond</keyword>
<keyword evidence="7 11" id="KW-0479">Metal-binding</keyword>
<dbReference type="PROSITE" id="PS00435">
    <property type="entry name" value="PEROXIDASE_1"/>
    <property type="match status" value="1"/>
</dbReference>
<evidence type="ECO:0000313" key="14">
    <source>
        <dbReference type="Proteomes" id="UP001341840"/>
    </source>
</evidence>
<comment type="similarity">
    <text evidence="3">Belongs to the peroxidase family. Ascorbate peroxidase subfamily.</text>
</comment>
<dbReference type="PROSITE" id="PS50873">
    <property type="entry name" value="PEROXIDASE_4"/>
    <property type="match status" value="1"/>
</dbReference>
<protein>
    <recommendedName>
        <fullName evidence="4 11">Peroxidase</fullName>
        <ecNumber evidence="4 11">1.11.1.7</ecNumber>
    </recommendedName>
</protein>
<dbReference type="PRINTS" id="PR00458">
    <property type="entry name" value="PEROXIDASE"/>
</dbReference>
<dbReference type="EMBL" id="JASCZI010211834">
    <property type="protein sequence ID" value="MED6197015.1"/>
    <property type="molecule type" value="Genomic_DNA"/>
</dbReference>
<comment type="subcellular location">
    <subcellularLocation>
        <location evidence="11">Secreted</location>
    </subcellularLocation>
</comment>
<dbReference type="SUPFAM" id="SSF48113">
    <property type="entry name" value="Heme-dependent peroxidases"/>
    <property type="match status" value="1"/>
</dbReference>
<dbReference type="PANTHER" id="PTHR31517:SF48">
    <property type="entry name" value="PEROXIDASE 16-RELATED"/>
    <property type="match status" value="1"/>
</dbReference>
<sequence>MYSNRKLGRPPITAKGLDYDYYWISCPRVERIVRKHLEDVFVKDPGQAPGILRLFFHDCFSQGCDASILLEGASDEKTADENMGLRQEAIQTIENLRALVRKQCLRVVSCADILTIAAREAVRQFGGPDFDVPLGRKDSKSFNTSAATNLPKPFFKTPDLLKSFTDKKLDVTDLVALSGAHTYGVSHCGSVFDFEQIIPFNRSTDAPIEPQFNNNLVRKCPDEDSPATIDLDIRTPNKFDNMYYIDLLNQQGVFISDQDLANHKDTKEIVNQFASNQKLFFDKFAIAFVKASQLEVLTGNDKRGEIRKTCFAPNDNDDGVSSSSLLKEVVDSAKIIN</sequence>
<dbReference type="InterPro" id="IPR002016">
    <property type="entry name" value="Haem_peroxidase"/>
</dbReference>
<comment type="catalytic activity">
    <reaction evidence="1 11">
        <text>2 a phenolic donor + H2O2 = 2 a phenolic radical donor + 2 H2O</text>
        <dbReference type="Rhea" id="RHEA:56136"/>
        <dbReference type="ChEBI" id="CHEBI:15377"/>
        <dbReference type="ChEBI" id="CHEBI:16240"/>
        <dbReference type="ChEBI" id="CHEBI:139520"/>
        <dbReference type="ChEBI" id="CHEBI:139521"/>
        <dbReference type="EC" id="1.11.1.7"/>
    </reaction>
</comment>
<dbReference type="InterPro" id="IPR019794">
    <property type="entry name" value="Peroxidases_AS"/>
</dbReference>
<dbReference type="InterPro" id="IPR000823">
    <property type="entry name" value="Peroxidase_pln"/>
</dbReference>
<proteinExistence type="inferred from homology"/>
<evidence type="ECO:0000256" key="4">
    <source>
        <dbReference type="ARBA" id="ARBA00012313"/>
    </source>
</evidence>
<accession>A0ABU6XJH2</accession>
<evidence type="ECO:0000313" key="13">
    <source>
        <dbReference type="EMBL" id="MED6197015.1"/>
    </source>
</evidence>
<evidence type="ECO:0000256" key="11">
    <source>
        <dbReference type="RuleBase" id="RU362060"/>
    </source>
</evidence>
<evidence type="ECO:0000256" key="1">
    <source>
        <dbReference type="ARBA" id="ARBA00000189"/>
    </source>
</evidence>
<dbReference type="EC" id="1.11.1.7" evidence="4 11"/>
<organism evidence="13 14">
    <name type="scientific">Stylosanthes scabra</name>
    <dbReference type="NCBI Taxonomy" id="79078"/>
    <lineage>
        <taxon>Eukaryota</taxon>
        <taxon>Viridiplantae</taxon>
        <taxon>Streptophyta</taxon>
        <taxon>Embryophyta</taxon>
        <taxon>Tracheophyta</taxon>
        <taxon>Spermatophyta</taxon>
        <taxon>Magnoliopsida</taxon>
        <taxon>eudicotyledons</taxon>
        <taxon>Gunneridae</taxon>
        <taxon>Pentapetalae</taxon>
        <taxon>rosids</taxon>
        <taxon>fabids</taxon>
        <taxon>Fabales</taxon>
        <taxon>Fabaceae</taxon>
        <taxon>Papilionoideae</taxon>
        <taxon>50 kb inversion clade</taxon>
        <taxon>dalbergioids sensu lato</taxon>
        <taxon>Dalbergieae</taxon>
        <taxon>Pterocarpus clade</taxon>
        <taxon>Stylosanthes</taxon>
    </lineage>
</organism>
<keyword evidence="11" id="KW-0964">Secreted</keyword>
<gene>
    <name evidence="13" type="ORF">PIB30_052756</name>
</gene>
<comment type="cofactor">
    <cofactor evidence="11">
        <name>Ca(2+)</name>
        <dbReference type="ChEBI" id="CHEBI:29108"/>
    </cofactor>
    <text evidence="11">Binds 2 calcium ions per subunit.</text>
</comment>
<dbReference type="PROSITE" id="PS00436">
    <property type="entry name" value="PEROXIDASE_2"/>
    <property type="match status" value="1"/>
</dbReference>
<evidence type="ECO:0000256" key="2">
    <source>
        <dbReference type="ARBA" id="ARBA00002322"/>
    </source>
</evidence>
<keyword evidence="14" id="KW-1185">Reference proteome</keyword>
<keyword evidence="6 11" id="KW-0349">Heme</keyword>
<evidence type="ECO:0000259" key="12">
    <source>
        <dbReference type="PROSITE" id="PS50873"/>
    </source>
</evidence>
<dbReference type="CDD" id="cd00693">
    <property type="entry name" value="secretory_peroxidase"/>
    <property type="match status" value="1"/>
</dbReference>
<reference evidence="13 14" key="1">
    <citation type="journal article" date="2023" name="Plants (Basel)">
        <title>Bridging the Gap: Combining Genomics and Transcriptomics Approaches to Understand Stylosanthes scabra, an Orphan Legume from the Brazilian Caatinga.</title>
        <authorList>
            <person name="Ferreira-Neto J.R.C."/>
            <person name="da Silva M.D."/>
            <person name="Binneck E."/>
            <person name="de Melo N.F."/>
            <person name="da Silva R.H."/>
            <person name="de Melo A.L.T.M."/>
            <person name="Pandolfi V."/>
            <person name="Bustamante F.O."/>
            <person name="Brasileiro-Vidal A.C."/>
            <person name="Benko-Iseppon A.M."/>
        </authorList>
    </citation>
    <scope>NUCLEOTIDE SEQUENCE [LARGE SCALE GENOMIC DNA]</scope>
    <source>
        <tissue evidence="13">Leaves</tissue>
    </source>
</reference>
<keyword evidence="11" id="KW-0376">Hydrogen peroxide</keyword>
<evidence type="ECO:0000256" key="8">
    <source>
        <dbReference type="ARBA" id="ARBA00023002"/>
    </source>
</evidence>
<dbReference type="InterPro" id="IPR033905">
    <property type="entry name" value="Secretory_peroxidase"/>
</dbReference>
<evidence type="ECO:0000256" key="3">
    <source>
        <dbReference type="ARBA" id="ARBA00006873"/>
    </source>
</evidence>
<name>A0ABU6XJH2_9FABA</name>
<dbReference type="Gene3D" id="1.10.420.10">
    <property type="entry name" value="Peroxidase, domain 2"/>
    <property type="match status" value="1"/>
</dbReference>
<feature type="domain" description="Plant heme peroxidase family profile" evidence="12">
    <location>
        <begin position="16"/>
        <end position="314"/>
    </location>
</feature>
<dbReference type="PRINTS" id="PR00461">
    <property type="entry name" value="PLPEROXIDASE"/>
</dbReference>
<dbReference type="InterPro" id="IPR010255">
    <property type="entry name" value="Haem_peroxidase_sf"/>
</dbReference>
<evidence type="ECO:0000256" key="9">
    <source>
        <dbReference type="ARBA" id="ARBA00023004"/>
    </source>
</evidence>
<evidence type="ECO:0000256" key="7">
    <source>
        <dbReference type="ARBA" id="ARBA00022723"/>
    </source>
</evidence>
<keyword evidence="9 11" id="KW-0408">Iron</keyword>
<evidence type="ECO:0000256" key="6">
    <source>
        <dbReference type="ARBA" id="ARBA00022617"/>
    </source>
</evidence>
<evidence type="ECO:0000256" key="10">
    <source>
        <dbReference type="ARBA" id="ARBA00023157"/>
    </source>
</evidence>
<comment type="cofactor">
    <cofactor evidence="11">
        <name>heme b</name>
        <dbReference type="ChEBI" id="CHEBI:60344"/>
    </cofactor>
    <text evidence="11">Binds 1 heme b (iron(II)-protoporphyrin IX) group per subunit.</text>
</comment>
<dbReference type="InterPro" id="IPR019793">
    <property type="entry name" value="Peroxidases_heam-ligand_BS"/>
</dbReference>
<dbReference type="PANTHER" id="PTHR31517">
    <property type="match status" value="1"/>
</dbReference>
<dbReference type="Pfam" id="PF00141">
    <property type="entry name" value="peroxidase"/>
    <property type="match status" value="1"/>
</dbReference>
<keyword evidence="11" id="KW-0106">Calcium</keyword>
<comment type="function">
    <text evidence="2">Removal of H(2)O(2), oxidation of toxic reductants, biosynthesis and degradation of lignin, suberization, auxin catabolism, response to environmental stresses such as wounding, pathogen attack and oxidative stress. These functions might be dependent on each isozyme/isoform in each plant tissue.</text>
</comment>